<feature type="non-terminal residue" evidence="1">
    <location>
        <position position="209"/>
    </location>
</feature>
<protein>
    <submittedName>
        <fullName evidence="1">GRINA protein</fullName>
    </submittedName>
</protein>
<dbReference type="OrthoDB" id="437486at2759"/>
<gene>
    <name evidence="1" type="primary">GRINA</name>
    <name evidence="1" type="ORF">SPIL2461_LOCUS10902</name>
</gene>
<dbReference type="AlphaFoldDB" id="A0A812RP21"/>
<name>A0A812RP21_SYMPI</name>
<organism evidence="1 2">
    <name type="scientific">Symbiodinium pilosum</name>
    <name type="common">Dinoflagellate</name>
    <dbReference type="NCBI Taxonomy" id="2952"/>
    <lineage>
        <taxon>Eukaryota</taxon>
        <taxon>Sar</taxon>
        <taxon>Alveolata</taxon>
        <taxon>Dinophyceae</taxon>
        <taxon>Suessiales</taxon>
        <taxon>Symbiodiniaceae</taxon>
        <taxon>Symbiodinium</taxon>
    </lineage>
</organism>
<reference evidence="1" key="1">
    <citation type="submission" date="2021-02" db="EMBL/GenBank/DDBJ databases">
        <authorList>
            <person name="Dougan E. K."/>
            <person name="Rhodes N."/>
            <person name="Thang M."/>
            <person name="Chan C."/>
        </authorList>
    </citation>
    <scope>NUCLEOTIDE SEQUENCE</scope>
</reference>
<proteinExistence type="predicted"/>
<evidence type="ECO:0000313" key="1">
    <source>
        <dbReference type="EMBL" id="CAE7447153.1"/>
    </source>
</evidence>
<keyword evidence="2" id="KW-1185">Reference proteome</keyword>
<sequence>DEERGQISYEARTIRNAKDKAQRALKIKGTNYRDLADRFDKDPTFAARQAEHGLTRMDMRRLQANFRASKSEVNAKLVIYDGVGIEELQALGLADQQMRVNMGLALGNEDARKVLTFNGLVNLQATTFDSLKEEINELIVGSHEAAKAKVRSDQPARAKQSAISKAKSKASPSTVRPQWSEEDWNKWNYGGYHGRTWCSAAEWRRYWGH</sequence>
<dbReference type="EMBL" id="CAJNIZ010020986">
    <property type="protein sequence ID" value="CAE7447153.1"/>
    <property type="molecule type" value="Genomic_DNA"/>
</dbReference>
<accession>A0A812RP21</accession>
<dbReference type="Proteomes" id="UP000649617">
    <property type="component" value="Unassembled WGS sequence"/>
</dbReference>
<evidence type="ECO:0000313" key="2">
    <source>
        <dbReference type="Proteomes" id="UP000649617"/>
    </source>
</evidence>
<comment type="caution">
    <text evidence="1">The sequence shown here is derived from an EMBL/GenBank/DDBJ whole genome shotgun (WGS) entry which is preliminary data.</text>
</comment>